<protein>
    <recommendedName>
        <fullName evidence="2">SecDF P1 head subdomain domain-containing protein</fullName>
    </recommendedName>
</protein>
<comment type="caution">
    <text evidence="3">The sequence shown here is derived from an EMBL/GenBank/DDBJ whole genome shotgun (WGS) entry which is preliminary data.</text>
</comment>
<sequence>MHRSAAKTFFAALCAISLTGALSACSILSPEISPVATDPAAPKDTSVADSSSSFRPVMATGEPGAALRVLESYYVRDADITQALDDAKALINTTVAVGYADVLEEFPNIADQFLALDCSIPLEDRSPQVDNPAEPLVACDVDGMRKYLLAPTEIGSSSLTSVQTVNRDGYWAITLEFTDDGAQALKAVTSRLTNFPEARSPLADSPDADLAWLGLSSESAFKQLAIVGNALVLSAPQVMSPIPDGVIDISGSFTEESAEELAELLSD</sequence>
<dbReference type="Proteomes" id="UP000541033">
    <property type="component" value="Unassembled WGS sequence"/>
</dbReference>
<evidence type="ECO:0000313" key="4">
    <source>
        <dbReference type="Proteomes" id="UP000541033"/>
    </source>
</evidence>
<keyword evidence="4" id="KW-1185">Reference proteome</keyword>
<dbReference type="RefSeq" id="WP_167148732.1">
    <property type="nucleotide sequence ID" value="NZ_JAAMOX010000001.1"/>
</dbReference>
<reference evidence="3 4" key="1">
    <citation type="submission" date="2020-02" db="EMBL/GenBank/DDBJ databases">
        <title>Sequencing the genomes of 1000 actinobacteria strains.</title>
        <authorList>
            <person name="Klenk H.-P."/>
        </authorList>
    </citation>
    <scope>NUCLEOTIDE SEQUENCE [LARGE SCALE GENOMIC DNA]</scope>
    <source>
        <strain evidence="3 4">DSM 27960</strain>
    </source>
</reference>
<dbReference type="AlphaFoldDB" id="A0A7X5R0I9"/>
<dbReference type="PROSITE" id="PS51257">
    <property type="entry name" value="PROKAR_LIPOPROTEIN"/>
    <property type="match status" value="1"/>
</dbReference>
<name>A0A7X5R0I9_9MICO</name>
<accession>A0A7X5R0I9</accession>
<dbReference type="EMBL" id="JAAMOX010000001">
    <property type="protein sequence ID" value="NIH53262.1"/>
    <property type="molecule type" value="Genomic_DNA"/>
</dbReference>
<proteinExistence type="predicted"/>
<dbReference type="Gene3D" id="3.30.1360.200">
    <property type="match status" value="1"/>
</dbReference>
<gene>
    <name evidence="3" type="ORF">FHX76_001130</name>
</gene>
<evidence type="ECO:0000259" key="2">
    <source>
        <dbReference type="Pfam" id="PF22599"/>
    </source>
</evidence>
<evidence type="ECO:0000313" key="3">
    <source>
        <dbReference type="EMBL" id="NIH53262.1"/>
    </source>
</evidence>
<evidence type="ECO:0000256" key="1">
    <source>
        <dbReference type="SAM" id="SignalP"/>
    </source>
</evidence>
<keyword evidence="1" id="KW-0732">Signal</keyword>
<organism evidence="3 4">
    <name type="scientific">Lysinibacter cavernae</name>
    <dbReference type="NCBI Taxonomy" id="1640652"/>
    <lineage>
        <taxon>Bacteria</taxon>
        <taxon>Bacillati</taxon>
        <taxon>Actinomycetota</taxon>
        <taxon>Actinomycetes</taxon>
        <taxon>Micrococcales</taxon>
        <taxon>Microbacteriaceae</taxon>
        <taxon>Lysinibacter</taxon>
    </lineage>
</organism>
<feature type="signal peptide" evidence="1">
    <location>
        <begin position="1"/>
        <end position="23"/>
    </location>
</feature>
<feature type="chain" id="PRO_5038339177" description="SecDF P1 head subdomain domain-containing protein" evidence="1">
    <location>
        <begin position="24"/>
        <end position="267"/>
    </location>
</feature>
<feature type="domain" description="SecDF P1 head subdomain" evidence="2">
    <location>
        <begin position="146"/>
        <end position="265"/>
    </location>
</feature>
<dbReference type="InterPro" id="IPR054384">
    <property type="entry name" value="SecDF_P1_head"/>
</dbReference>
<dbReference type="Pfam" id="PF22599">
    <property type="entry name" value="SecDF_P1_head"/>
    <property type="match status" value="1"/>
</dbReference>